<gene>
    <name evidence="3" type="ORF">EDB92DRAFT_1767791</name>
</gene>
<dbReference type="PANTHER" id="PTHR47447:SF15">
    <property type="entry name" value="OS02G0120000 PROTEIN"/>
    <property type="match status" value="1"/>
</dbReference>
<organism evidence="3 4">
    <name type="scientific">Lactarius akahatsu</name>
    <dbReference type="NCBI Taxonomy" id="416441"/>
    <lineage>
        <taxon>Eukaryota</taxon>
        <taxon>Fungi</taxon>
        <taxon>Dikarya</taxon>
        <taxon>Basidiomycota</taxon>
        <taxon>Agaricomycotina</taxon>
        <taxon>Agaricomycetes</taxon>
        <taxon>Russulales</taxon>
        <taxon>Russulaceae</taxon>
        <taxon>Lactarius</taxon>
    </lineage>
</organism>
<reference evidence="3" key="1">
    <citation type="submission" date="2022-01" db="EMBL/GenBank/DDBJ databases">
        <title>Comparative genomics reveals a dynamic genome evolution in the ectomycorrhizal milk-cap (Lactarius) mushrooms.</title>
        <authorList>
            <consortium name="DOE Joint Genome Institute"/>
            <person name="Lebreton A."/>
            <person name="Tang N."/>
            <person name="Kuo A."/>
            <person name="LaButti K."/>
            <person name="Drula E."/>
            <person name="Barry K."/>
            <person name="Clum A."/>
            <person name="Lipzen A."/>
            <person name="Mousain D."/>
            <person name="Ng V."/>
            <person name="Wang R."/>
            <person name="Wang X."/>
            <person name="Dai Y."/>
            <person name="Henrissat B."/>
            <person name="Grigoriev I.V."/>
            <person name="Guerin-Laguette A."/>
            <person name="Yu F."/>
            <person name="Martin F.M."/>
        </authorList>
    </citation>
    <scope>NUCLEOTIDE SEQUENCE</scope>
    <source>
        <strain evidence="3">QP</strain>
    </source>
</reference>
<evidence type="ECO:0000256" key="1">
    <source>
        <dbReference type="ARBA" id="ARBA00022737"/>
    </source>
</evidence>
<dbReference type="Gene3D" id="1.25.40.10">
    <property type="entry name" value="Tetratricopeptide repeat domain"/>
    <property type="match status" value="1"/>
</dbReference>
<dbReference type="Proteomes" id="UP001201163">
    <property type="component" value="Unassembled WGS sequence"/>
</dbReference>
<evidence type="ECO:0000256" key="2">
    <source>
        <dbReference type="SAM" id="MobiDB-lite"/>
    </source>
</evidence>
<name>A0AAD4Q480_9AGAM</name>
<feature type="region of interest" description="Disordered" evidence="2">
    <location>
        <begin position="425"/>
        <end position="444"/>
    </location>
</feature>
<protein>
    <submittedName>
        <fullName evidence="3">Uncharacterized protein</fullName>
    </submittedName>
</protein>
<feature type="non-terminal residue" evidence="3">
    <location>
        <position position="1"/>
    </location>
</feature>
<proteinExistence type="predicted"/>
<keyword evidence="1" id="KW-0677">Repeat</keyword>
<dbReference type="PANTHER" id="PTHR47447">
    <property type="entry name" value="OS03G0856100 PROTEIN"/>
    <property type="match status" value="1"/>
</dbReference>
<accession>A0AAD4Q480</accession>
<evidence type="ECO:0000313" key="4">
    <source>
        <dbReference type="Proteomes" id="UP001201163"/>
    </source>
</evidence>
<dbReference type="AlphaFoldDB" id="A0AAD4Q480"/>
<keyword evidence="4" id="KW-1185">Reference proteome</keyword>
<evidence type="ECO:0000313" key="3">
    <source>
        <dbReference type="EMBL" id="KAH8983011.1"/>
    </source>
</evidence>
<sequence length="666" mass="74375">PTWLLVRLCSKVRSQTDAEKASHLIVTNLPYISPDLRPPVLILVVHLLSAYKVLPSLDRVVKLFIGLPIFHEYWHFNRLLRALMQYTDSPTDGRIVGRLAVLLLKTMTERELTLTKKTYRFLLQNRYVTMELSEELRQRMIRAKIVPDRAHLESFLRISANRGSVHDAAAYAREIQTVDRNRQVPPHVATSEPAPSNATVEYLSHLVHEHAQRTEFDADAEWLRFVKTGQSHRFLNKRQTTSAAWAARLMSLSRTRSFSPESLVAFFEWSHAQRFPFRTHTTLSYTIVLHALLRKGAYPLALEVWERYRKHGTRKLRLDPVALGVGVEVLARSRHPDRALVLVDAQRTPRTAQVPSSVVTRLMRVLAATNPSAALRLWEHMGILYGTAPDAHAFSIMLGAARCATLNGDSLAGAMQELGIPFRVPFSRRPATPPSSSPSSLDRARRTSYAQLKRALVSSEGDMWGSERAWRRAYRIFTDALLAAWPALAQVRAPAHAVRASGDGAATAPLRDLGRFLVPRSSPVENEKADAVSAADDDGPPPLLPVHTHAAGYCPSFAPDDATFRAAVLLLGAARAAGEIPLVLAWMRALGVVPRTRTLAYALVFWAEVSVGAPLLERLRGAHRGEYVRFVRWMEEWVGVANVPDDAAIGEAMRRVDGMRRGQGQK</sequence>
<dbReference type="EMBL" id="JAKELL010000093">
    <property type="protein sequence ID" value="KAH8983011.1"/>
    <property type="molecule type" value="Genomic_DNA"/>
</dbReference>
<comment type="caution">
    <text evidence="3">The sequence shown here is derived from an EMBL/GenBank/DDBJ whole genome shotgun (WGS) entry which is preliminary data.</text>
</comment>
<dbReference type="InterPro" id="IPR011990">
    <property type="entry name" value="TPR-like_helical_dom_sf"/>
</dbReference>
<feature type="non-terminal residue" evidence="3">
    <location>
        <position position="666"/>
    </location>
</feature>